<proteinExistence type="predicted"/>
<dbReference type="InterPro" id="IPR036412">
    <property type="entry name" value="HAD-like_sf"/>
</dbReference>
<reference evidence="2" key="1">
    <citation type="submission" date="2024-06" db="EMBL/GenBank/DDBJ databases">
        <title>Multi-omics analyses provide insights into the biosynthesis of the anticancer antibiotic pleurotin in Hohenbuehelia grisea.</title>
        <authorList>
            <person name="Weaver J.A."/>
            <person name="Alberti F."/>
        </authorList>
    </citation>
    <scope>NUCLEOTIDE SEQUENCE [LARGE SCALE GENOMIC DNA]</scope>
    <source>
        <strain evidence="2">T-177</strain>
    </source>
</reference>
<dbReference type="Pfam" id="PF13242">
    <property type="entry name" value="Hydrolase_like"/>
    <property type="match status" value="1"/>
</dbReference>
<evidence type="ECO:0000313" key="2">
    <source>
        <dbReference type="Proteomes" id="UP001556367"/>
    </source>
</evidence>
<accession>A0ABR3IZK0</accession>
<dbReference type="PANTHER" id="PTHR19288:SF46">
    <property type="entry name" value="HALOACID DEHALOGENASE-LIKE HYDROLASE DOMAIN-CONTAINING PROTEIN 2"/>
    <property type="match status" value="1"/>
</dbReference>
<evidence type="ECO:0000313" key="1">
    <source>
        <dbReference type="EMBL" id="KAL0948792.1"/>
    </source>
</evidence>
<dbReference type="Pfam" id="PF13344">
    <property type="entry name" value="Hydrolase_6"/>
    <property type="match status" value="1"/>
</dbReference>
<dbReference type="EMBL" id="JASNQZ010000012">
    <property type="protein sequence ID" value="KAL0948792.1"/>
    <property type="molecule type" value="Genomic_DNA"/>
</dbReference>
<sequence length="363" mass="38497">MSDDRVETNTVKPALTAGFALVYVPPHTRSVINSSLSESPLAFGCTGPSNIDRMSGSIATRPPLRGLLIDLSGTIHIGSKAIDNAVHAIDSLRRHKIPFRFCSNTSKESTAAVEARLAEIGIRLAVSDHGAKKETWTSIGAVQKHLIESGVKNPYLILSDSAKDEIESLHDAGEKSPYDGVVVGLCPSLLNYETLNTAFRILVGENEVEPPSKQLDGEPLLSAKVKKVVPLIATHKAKYRESSSPPGLSLGPGPFVAALEYAAGVKADVLGKPSRKFFETVIGSFDDIEVEGRAGKIAIIGDDVEADLGEGAIELGLWRVLVRTGKYRPGDENKQGVTPPDEVHDSFASFVASVLGSPSGGSP</sequence>
<comment type="caution">
    <text evidence="1">The sequence shown here is derived from an EMBL/GenBank/DDBJ whole genome shotgun (WGS) entry which is preliminary data.</text>
</comment>
<protein>
    <recommendedName>
        <fullName evidence="3">Haloacid dehalogenase-like hydrolase domain-containing protein 2</fullName>
    </recommendedName>
</protein>
<dbReference type="Proteomes" id="UP001556367">
    <property type="component" value="Unassembled WGS sequence"/>
</dbReference>
<dbReference type="PANTHER" id="PTHR19288">
    <property type="entry name" value="4-NITROPHENYLPHOSPHATASE-RELATED"/>
    <property type="match status" value="1"/>
</dbReference>
<dbReference type="Gene3D" id="3.40.50.1000">
    <property type="entry name" value="HAD superfamily/HAD-like"/>
    <property type="match status" value="2"/>
</dbReference>
<dbReference type="SUPFAM" id="SSF56784">
    <property type="entry name" value="HAD-like"/>
    <property type="match status" value="1"/>
</dbReference>
<dbReference type="InterPro" id="IPR006357">
    <property type="entry name" value="HAD-SF_hydro_IIA"/>
</dbReference>
<evidence type="ECO:0008006" key="3">
    <source>
        <dbReference type="Google" id="ProtNLM"/>
    </source>
</evidence>
<name>A0ABR3IZK0_9AGAR</name>
<organism evidence="1 2">
    <name type="scientific">Hohenbuehelia grisea</name>
    <dbReference type="NCBI Taxonomy" id="104357"/>
    <lineage>
        <taxon>Eukaryota</taxon>
        <taxon>Fungi</taxon>
        <taxon>Dikarya</taxon>
        <taxon>Basidiomycota</taxon>
        <taxon>Agaricomycotina</taxon>
        <taxon>Agaricomycetes</taxon>
        <taxon>Agaricomycetidae</taxon>
        <taxon>Agaricales</taxon>
        <taxon>Pleurotineae</taxon>
        <taxon>Pleurotaceae</taxon>
        <taxon>Hohenbuehelia</taxon>
    </lineage>
</organism>
<dbReference type="InterPro" id="IPR023214">
    <property type="entry name" value="HAD_sf"/>
</dbReference>
<gene>
    <name evidence="1" type="ORF">HGRIS_008922</name>
</gene>
<keyword evidence="2" id="KW-1185">Reference proteome</keyword>